<feature type="transmembrane region" description="Helical" evidence="7">
    <location>
        <begin position="107"/>
        <end position="127"/>
    </location>
</feature>
<feature type="domain" description="Fatty acid hydroxylase" evidence="8">
    <location>
        <begin position="115"/>
        <end position="263"/>
    </location>
</feature>
<evidence type="ECO:0000256" key="7">
    <source>
        <dbReference type="SAM" id="Phobius"/>
    </source>
</evidence>
<dbReference type="GO" id="GO:0006643">
    <property type="term" value="P:membrane lipid metabolic process"/>
    <property type="evidence" value="ECO:0007669"/>
    <property type="project" value="TreeGrafter"/>
</dbReference>
<dbReference type="GO" id="GO:0016020">
    <property type="term" value="C:membrane"/>
    <property type="evidence" value="ECO:0007669"/>
    <property type="project" value="GOC"/>
</dbReference>
<comment type="caution">
    <text evidence="9">The sequence shown here is derived from an EMBL/GenBank/DDBJ whole genome shotgun (WGS) entry which is preliminary data.</text>
</comment>
<evidence type="ECO:0000313" key="10">
    <source>
        <dbReference type="Proteomes" id="UP000263993"/>
    </source>
</evidence>
<dbReference type="GO" id="GO:0005506">
    <property type="term" value="F:iron ion binding"/>
    <property type="evidence" value="ECO:0007669"/>
    <property type="project" value="InterPro"/>
</dbReference>
<keyword evidence="10" id="KW-1185">Reference proteome</keyword>
<evidence type="ECO:0000256" key="4">
    <source>
        <dbReference type="ARBA" id="ARBA00023002"/>
    </source>
</evidence>
<evidence type="ECO:0000259" key="8">
    <source>
        <dbReference type="Pfam" id="PF04116"/>
    </source>
</evidence>
<name>A0A371B0N7_9BRAD</name>
<evidence type="ECO:0000256" key="5">
    <source>
        <dbReference type="ARBA" id="ARBA00023098"/>
    </source>
</evidence>
<dbReference type="Pfam" id="PF04116">
    <property type="entry name" value="FA_hydroxylase"/>
    <property type="match status" value="1"/>
</dbReference>
<sequence>MLFSLGSPFSLTSLTAAFIVAIVFFMAQRLKRGRRLSWRTLWRALFPKRIVTSKSNEADIGYVIFNVFVYGVVFGWAVISYQSISHGIVASATALFGPIEPTTLPAWVPRTVITVMLFLSYELGYWFNHWLSHKVPLLWEFHKVHHSAEVLTPLTNFRVHPVYALIFANILAFSAAIANGLGHAMFGQTVPQYAFTDTNMILVLFIHTYVHLQHSHMWISFQGLLGRIFISPAHHQVHHSADPKHFNRNFGSCLALWDWMFGTLYIPAKKREAITFGFPGDPDAHTVKGELINPLINAAGHLKPWWPKKSENPVPATSREQA</sequence>
<dbReference type="GO" id="GO:0012505">
    <property type="term" value="C:endomembrane system"/>
    <property type="evidence" value="ECO:0007669"/>
    <property type="project" value="UniProtKB-SubCell"/>
</dbReference>
<protein>
    <submittedName>
        <fullName evidence="9">Sterol desaturase family protein</fullName>
    </submittedName>
</protein>
<dbReference type="EMBL" id="QRGO01000003">
    <property type="protein sequence ID" value="RDV01100.1"/>
    <property type="molecule type" value="Genomic_DNA"/>
</dbReference>
<dbReference type="InterPro" id="IPR051689">
    <property type="entry name" value="Sterol_desaturase/TMEM195"/>
</dbReference>
<gene>
    <name evidence="9" type="ORF">DXH78_17830</name>
</gene>
<keyword evidence="3 7" id="KW-1133">Transmembrane helix</keyword>
<evidence type="ECO:0000256" key="2">
    <source>
        <dbReference type="ARBA" id="ARBA00022692"/>
    </source>
</evidence>
<dbReference type="Proteomes" id="UP000263993">
    <property type="component" value="Unassembled WGS sequence"/>
</dbReference>
<keyword evidence="6 7" id="KW-0472">Membrane</keyword>
<accession>A0A371B0N7</accession>
<proteinExistence type="predicted"/>
<feature type="transmembrane region" description="Helical" evidence="7">
    <location>
        <begin position="6"/>
        <end position="27"/>
    </location>
</feature>
<evidence type="ECO:0000256" key="1">
    <source>
        <dbReference type="ARBA" id="ARBA00004127"/>
    </source>
</evidence>
<organism evidence="9 10">
    <name type="scientific">Undibacter mobilis</name>
    <dbReference type="NCBI Taxonomy" id="2292256"/>
    <lineage>
        <taxon>Bacteria</taxon>
        <taxon>Pseudomonadati</taxon>
        <taxon>Pseudomonadota</taxon>
        <taxon>Alphaproteobacteria</taxon>
        <taxon>Hyphomicrobiales</taxon>
        <taxon>Nitrobacteraceae</taxon>
        <taxon>Undibacter</taxon>
    </lineage>
</organism>
<feature type="transmembrane region" description="Helical" evidence="7">
    <location>
        <begin position="60"/>
        <end position="79"/>
    </location>
</feature>
<keyword evidence="4" id="KW-0560">Oxidoreductase</keyword>
<keyword evidence="2 7" id="KW-0812">Transmembrane</keyword>
<dbReference type="GO" id="GO:0050479">
    <property type="term" value="F:glyceryl-ether monooxygenase activity"/>
    <property type="evidence" value="ECO:0007669"/>
    <property type="project" value="TreeGrafter"/>
</dbReference>
<dbReference type="PANTHER" id="PTHR21624:SF1">
    <property type="entry name" value="ALKYLGLYCEROL MONOOXYGENASE"/>
    <property type="match status" value="1"/>
</dbReference>
<dbReference type="PANTHER" id="PTHR21624">
    <property type="entry name" value="STEROL DESATURASE-RELATED PROTEIN"/>
    <property type="match status" value="1"/>
</dbReference>
<dbReference type="InterPro" id="IPR006694">
    <property type="entry name" value="Fatty_acid_hydroxylase"/>
</dbReference>
<evidence type="ECO:0000256" key="6">
    <source>
        <dbReference type="ARBA" id="ARBA00023136"/>
    </source>
</evidence>
<feature type="transmembrane region" description="Helical" evidence="7">
    <location>
        <begin position="162"/>
        <end position="181"/>
    </location>
</feature>
<comment type="subcellular location">
    <subcellularLocation>
        <location evidence="1">Endomembrane system</location>
        <topology evidence="1">Multi-pass membrane protein</topology>
    </subcellularLocation>
</comment>
<dbReference type="AlphaFoldDB" id="A0A371B0N7"/>
<evidence type="ECO:0000313" key="9">
    <source>
        <dbReference type="EMBL" id="RDV01100.1"/>
    </source>
</evidence>
<evidence type="ECO:0000256" key="3">
    <source>
        <dbReference type="ARBA" id="ARBA00022989"/>
    </source>
</evidence>
<reference evidence="10" key="1">
    <citation type="submission" date="2018-08" db="EMBL/GenBank/DDBJ databases">
        <authorList>
            <person name="Kim S.-J."/>
            <person name="Jung G.-Y."/>
        </authorList>
    </citation>
    <scope>NUCLEOTIDE SEQUENCE [LARGE SCALE GENOMIC DNA]</scope>
    <source>
        <strain evidence="10">GY_H</strain>
    </source>
</reference>
<keyword evidence="5" id="KW-0443">Lipid metabolism</keyword>
<dbReference type="GO" id="GO:0008610">
    <property type="term" value="P:lipid biosynthetic process"/>
    <property type="evidence" value="ECO:0007669"/>
    <property type="project" value="InterPro"/>
</dbReference>